<reference evidence="1 2" key="1">
    <citation type="submission" date="2019-04" db="EMBL/GenBank/DDBJ databases">
        <title>Step-wise assembly of the neonatal virome modulated by breast feeding.</title>
        <authorList>
            <person name="Liang G."/>
            <person name="Bushman F."/>
        </authorList>
    </citation>
    <scope>NUCLEOTIDE SEQUENCE [LARGE SCALE GENOMIC DNA]</scope>
    <source>
        <strain evidence="1 2">E3754</strain>
    </source>
</reference>
<dbReference type="Proteomes" id="UP000429730">
    <property type="component" value="Unassembled WGS sequence"/>
</dbReference>
<accession>A0AAP6VAI0</accession>
<proteinExistence type="predicted"/>
<comment type="caution">
    <text evidence="1">The sequence shown here is derived from an EMBL/GenBank/DDBJ whole genome shotgun (WGS) entry which is preliminary data.</text>
</comment>
<dbReference type="AlphaFoldDB" id="A0AAP6VAI0"/>
<evidence type="ECO:0000313" key="2">
    <source>
        <dbReference type="Proteomes" id="UP000429730"/>
    </source>
</evidence>
<organism evidence="1 2">
    <name type="scientific">Enterococcus faecalis</name>
    <name type="common">Streptococcus faecalis</name>
    <dbReference type="NCBI Taxonomy" id="1351"/>
    <lineage>
        <taxon>Bacteria</taxon>
        <taxon>Bacillati</taxon>
        <taxon>Bacillota</taxon>
        <taxon>Bacilli</taxon>
        <taxon>Lactobacillales</taxon>
        <taxon>Enterococcaceae</taxon>
        <taxon>Enterococcus</taxon>
    </lineage>
</organism>
<feature type="non-terminal residue" evidence="1">
    <location>
        <position position="60"/>
    </location>
</feature>
<evidence type="ECO:0000313" key="1">
    <source>
        <dbReference type="EMBL" id="MXS54410.1"/>
    </source>
</evidence>
<sequence length="60" mass="6538">MSNDEITTETLAKAIDSTKETVQLNSDTVVLEIQDKTQDFKIIHKAASTQSSQLNAMAIA</sequence>
<name>A0AAP6VAI0_ENTFL</name>
<dbReference type="EMBL" id="WVTJ01000175">
    <property type="protein sequence ID" value="MXS54410.1"/>
    <property type="molecule type" value="Genomic_DNA"/>
</dbReference>
<gene>
    <name evidence="1" type="ORF">GTI81_17265</name>
</gene>
<protein>
    <submittedName>
        <fullName evidence="1">Uncharacterized protein</fullName>
    </submittedName>
</protein>